<dbReference type="EMBL" id="WKZA01000022">
    <property type="protein sequence ID" value="MSA94764.1"/>
    <property type="molecule type" value="Genomic_DNA"/>
</dbReference>
<sequence length="48" mass="5194">MSLLYPDTVTVYNRLGGEGRAVSWQRTVLTEAARVFDPIGTVRAPGGD</sequence>
<reference evidence="1 2" key="1">
    <citation type="journal article" date="2019" name="Nat. Med.">
        <title>A library of human gut bacterial isolates paired with longitudinal multiomics data enables mechanistic microbiome research.</title>
        <authorList>
            <person name="Poyet M."/>
            <person name="Groussin M."/>
            <person name="Gibbons S.M."/>
            <person name="Avila-Pacheco J."/>
            <person name="Jiang X."/>
            <person name="Kearney S.M."/>
            <person name="Perrotta A.R."/>
            <person name="Berdy B."/>
            <person name="Zhao S."/>
            <person name="Lieberman T.D."/>
            <person name="Swanson P.K."/>
            <person name="Smith M."/>
            <person name="Roesemann S."/>
            <person name="Alexander J.E."/>
            <person name="Rich S.A."/>
            <person name="Livny J."/>
            <person name="Vlamakis H."/>
            <person name="Clish C."/>
            <person name="Bullock K."/>
            <person name="Deik A."/>
            <person name="Scott J."/>
            <person name="Pierce K.A."/>
            <person name="Xavier R.J."/>
            <person name="Alm E.J."/>
        </authorList>
    </citation>
    <scope>NUCLEOTIDE SEQUENCE [LARGE SCALE GENOMIC DNA]</scope>
    <source>
        <strain evidence="1 2">BIOML-A1</strain>
    </source>
</reference>
<protein>
    <submittedName>
        <fullName evidence="1">Uncharacterized protein</fullName>
    </submittedName>
</protein>
<gene>
    <name evidence="1" type="ORF">GKG38_06765</name>
</gene>
<dbReference type="Proteomes" id="UP000462865">
    <property type="component" value="Unassembled WGS sequence"/>
</dbReference>
<name>A0A7K0I9J6_9ACTN</name>
<comment type="caution">
    <text evidence="1">The sequence shown here is derived from an EMBL/GenBank/DDBJ whole genome shotgun (WGS) entry which is preliminary data.</text>
</comment>
<proteinExistence type="predicted"/>
<accession>A0A7K0I9J6</accession>
<organism evidence="1 2">
    <name type="scientific">Gordonibacter urolithinfaciens</name>
    <dbReference type="NCBI Taxonomy" id="1335613"/>
    <lineage>
        <taxon>Bacteria</taxon>
        <taxon>Bacillati</taxon>
        <taxon>Actinomycetota</taxon>
        <taxon>Coriobacteriia</taxon>
        <taxon>Eggerthellales</taxon>
        <taxon>Eggerthellaceae</taxon>
        <taxon>Gordonibacter</taxon>
    </lineage>
</organism>
<dbReference type="AlphaFoldDB" id="A0A7K0I9J6"/>
<feature type="non-terminal residue" evidence="1">
    <location>
        <position position="48"/>
    </location>
</feature>
<evidence type="ECO:0000313" key="1">
    <source>
        <dbReference type="EMBL" id="MSA94764.1"/>
    </source>
</evidence>
<evidence type="ECO:0000313" key="2">
    <source>
        <dbReference type="Proteomes" id="UP000462865"/>
    </source>
</evidence>